<gene>
    <name evidence="1" type="ORF">JR316_003978</name>
</gene>
<dbReference type="InterPro" id="IPR032675">
    <property type="entry name" value="LRR_dom_sf"/>
</dbReference>
<protein>
    <recommendedName>
        <fullName evidence="2">F-box domain-containing protein</fullName>
    </recommendedName>
</protein>
<name>A0A8H8CPA1_PSICU</name>
<dbReference type="AlphaFoldDB" id="A0A8H8CPA1"/>
<dbReference type="EMBL" id="JAFIQS010000003">
    <property type="protein sequence ID" value="KAG5171889.1"/>
    <property type="molecule type" value="Genomic_DNA"/>
</dbReference>
<accession>A0A8H8CPA1</accession>
<evidence type="ECO:0008006" key="2">
    <source>
        <dbReference type="Google" id="ProtNLM"/>
    </source>
</evidence>
<organism evidence="1">
    <name type="scientific">Psilocybe cubensis</name>
    <name type="common">Psychedelic mushroom</name>
    <name type="synonym">Stropharia cubensis</name>
    <dbReference type="NCBI Taxonomy" id="181762"/>
    <lineage>
        <taxon>Eukaryota</taxon>
        <taxon>Fungi</taxon>
        <taxon>Dikarya</taxon>
        <taxon>Basidiomycota</taxon>
        <taxon>Agaricomycotina</taxon>
        <taxon>Agaricomycetes</taxon>
        <taxon>Agaricomycetidae</taxon>
        <taxon>Agaricales</taxon>
        <taxon>Agaricineae</taxon>
        <taxon>Strophariaceae</taxon>
        <taxon>Psilocybe</taxon>
    </lineage>
</organism>
<proteinExistence type="predicted"/>
<dbReference type="Gene3D" id="3.80.10.10">
    <property type="entry name" value="Ribonuclease Inhibitor"/>
    <property type="match status" value="1"/>
</dbReference>
<reference evidence="1" key="1">
    <citation type="submission" date="2021-02" db="EMBL/GenBank/DDBJ databases">
        <title>Psilocybe cubensis genome.</title>
        <authorList>
            <person name="Mckernan K.J."/>
            <person name="Crawford S."/>
            <person name="Trippe A."/>
            <person name="Kane L.T."/>
            <person name="Mclaughlin S."/>
        </authorList>
    </citation>
    <scope>NUCLEOTIDE SEQUENCE [LARGE SCALE GENOMIC DNA]</scope>
    <source>
        <strain evidence="1">MGC-MH-2018</strain>
    </source>
</reference>
<comment type="caution">
    <text evidence="1">The sequence shown here is derived from an EMBL/GenBank/DDBJ whole genome shotgun (WGS) entry which is preliminary data.</text>
</comment>
<evidence type="ECO:0000313" key="1">
    <source>
        <dbReference type="EMBL" id="KAG5171889.1"/>
    </source>
</evidence>
<dbReference type="SUPFAM" id="SSF52047">
    <property type="entry name" value="RNI-like"/>
    <property type="match status" value="1"/>
</dbReference>
<sequence>MTSGIQSLPFLGLNEDILLYIFSLNANAVDSFVCESHSYPVSVMDIDYGRSAALNVTRYSSQVCREWRHLILASPTLWANSLDLELLDCGTDEWRNEVVKRTGNCLLTVVGTMPSMYELFPMFQFLRDFFDKNWTRIRRLIVYDDFFNGANWKELLKRPSPNLERLRIMGQDMTFDNIQDGTLFSGTSPRRLYDIYIYFRLEFDPVHPWYTNLCHIQNLCVDKFSASKLLRGLKLLPYLETLGIVNNLIDYELDRPLAPINLPNLTQLSIKSNVMTIIPMLKYLVPGPNCSLRLDDYFYLPRTFSSLPETFENYLDIGGALSTFLGHQAYQNLTFHKFHYYEMKDRGKFNIRDDQGVFDIALEDTVTILLNHGENWPDFVSQVNAALSPLACSVLPTTNLHLGVHDLPSQSDSMLAFFDNFKNVRILETDPKTIQIIGQAVQTHRGGQLGGSTLFPSVCHIVVHPWQYKYKVDTKELYKFVKFRKNHAVPIEKVYFCYSSCTTEEAASWRAFANELDFEVEFESRANRSYDVSDSDAWP</sequence>